<evidence type="ECO:0000313" key="2">
    <source>
        <dbReference type="Proteomes" id="UP000247409"/>
    </source>
</evidence>
<evidence type="ECO:0000313" key="1">
    <source>
        <dbReference type="EMBL" id="PXF43514.1"/>
    </source>
</evidence>
<dbReference type="AlphaFoldDB" id="A0A2V3IN51"/>
<accession>A0A2V3IN51</accession>
<dbReference type="Pfam" id="PF14124">
    <property type="entry name" value="DUF4291"/>
    <property type="match status" value="1"/>
</dbReference>
<dbReference type="PANTHER" id="PTHR38567">
    <property type="entry name" value="DUF4291 DOMAIN-CONTAINING PROTEIN"/>
    <property type="match status" value="1"/>
</dbReference>
<evidence type="ECO:0008006" key="3">
    <source>
        <dbReference type="Google" id="ProtNLM"/>
    </source>
</evidence>
<dbReference type="OrthoDB" id="413653at2759"/>
<organism evidence="1 2">
    <name type="scientific">Gracilariopsis chorda</name>
    <dbReference type="NCBI Taxonomy" id="448386"/>
    <lineage>
        <taxon>Eukaryota</taxon>
        <taxon>Rhodophyta</taxon>
        <taxon>Florideophyceae</taxon>
        <taxon>Rhodymeniophycidae</taxon>
        <taxon>Gracilariales</taxon>
        <taxon>Gracilariaceae</taxon>
        <taxon>Gracilariopsis</taxon>
    </lineage>
</organism>
<dbReference type="Proteomes" id="UP000247409">
    <property type="component" value="Unassembled WGS sequence"/>
</dbReference>
<dbReference type="PANTHER" id="PTHR38567:SF1">
    <property type="entry name" value="DUF4291 DOMAIN-CONTAINING PROTEIN"/>
    <property type="match status" value="1"/>
</dbReference>
<reference evidence="1 2" key="1">
    <citation type="journal article" date="2018" name="Mol. Biol. Evol.">
        <title>Analysis of the draft genome of the red seaweed Gracilariopsis chorda provides insights into genome size evolution in Rhodophyta.</title>
        <authorList>
            <person name="Lee J."/>
            <person name="Yang E.C."/>
            <person name="Graf L."/>
            <person name="Yang J.H."/>
            <person name="Qiu H."/>
            <person name="Zel Zion U."/>
            <person name="Chan C.X."/>
            <person name="Stephens T.G."/>
            <person name="Weber A.P.M."/>
            <person name="Boo G.H."/>
            <person name="Boo S.M."/>
            <person name="Kim K.M."/>
            <person name="Shin Y."/>
            <person name="Jung M."/>
            <person name="Lee S.J."/>
            <person name="Yim H.S."/>
            <person name="Lee J.H."/>
            <person name="Bhattacharya D."/>
            <person name="Yoon H.S."/>
        </authorList>
    </citation>
    <scope>NUCLEOTIDE SEQUENCE [LARGE SCALE GENOMIC DNA]</scope>
    <source>
        <strain evidence="1 2">SKKU-2015</strain>
        <tissue evidence="1">Whole body</tissue>
    </source>
</reference>
<gene>
    <name evidence="1" type="ORF">BWQ96_06742</name>
</gene>
<dbReference type="STRING" id="448386.A0A2V3IN51"/>
<name>A0A2V3IN51_9FLOR</name>
<protein>
    <recommendedName>
        <fullName evidence="3">DUF4291 domain-containing protein</fullName>
    </recommendedName>
</protein>
<dbReference type="InterPro" id="IPR025633">
    <property type="entry name" value="DUF4291"/>
</dbReference>
<keyword evidence="2" id="KW-1185">Reference proteome</keyword>
<sequence length="246" mass="28512">MSTVIRPEGHDSVLGPCHSWKDQQKRISDYISHNKLQSALRTRLLLAQHDNETVTVYQAYKPSIGLSAARNGHFRNSEFSFSRMTWIKPSFSWIMNRSGWATKKNQELVLAIRLHRQYFDELLEQSVETRWDAAKFSSIEEWRIALKDSDVLVQWDPEHHVLSGAPLSYRVIQIGIRRKALEGFNSCGIVSILNITERVHELRKELMSVPSDYDLSCENETPLETIYSMEETTRTKRFGKCLLAEL</sequence>
<comment type="caution">
    <text evidence="1">The sequence shown here is derived from an EMBL/GenBank/DDBJ whole genome shotgun (WGS) entry which is preliminary data.</text>
</comment>
<dbReference type="EMBL" id="NBIV01000123">
    <property type="protein sequence ID" value="PXF43514.1"/>
    <property type="molecule type" value="Genomic_DNA"/>
</dbReference>
<proteinExistence type="predicted"/>